<reference evidence="2 3" key="1">
    <citation type="submission" date="2024-05" db="EMBL/GenBank/DDBJ databases">
        <title>Genome sequencing and assembly of Indian major carp, Cirrhinus mrigala (Hamilton, 1822).</title>
        <authorList>
            <person name="Mohindra V."/>
            <person name="Chowdhury L.M."/>
            <person name="Lal K."/>
            <person name="Jena J.K."/>
        </authorList>
    </citation>
    <scope>NUCLEOTIDE SEQUENCE [LARGE SCALE GENOMIC DNA]</scope>
    <source>
        <strain evidence="2">CM1030</strain>
        <tissue evidence="2">Blood</tissue>
    </source>
</reference>
<evidence type="ECO:0000313" key="3">
    <source>
        <dbReference type="Proteomes" id="UP001529510"/>
    </source>
</evidence>
<protein>
    <submittedName>
        <fullName evidence="2">Uncharacterized protein</fullName>
    </submittedName>
</protein>
<keyword evidence="3" id="KW-1185">Reference proteome</keyword>
<dbReference type="EMBL" id="JAMKFB020000015">
    <property type="protein sequence ID" value="KAL0173403.1"/>
    <property type="molecule type" value="Genomic_DNA"/>
</dbReference>
<sequence length="85" mass="9396">IEPFFVSVSLVDIREGRKVSADFHVDLNHEVVRQMLSSSGNAGDQVLDGGNAAPQENGLATPVEKKTEDCQLSTELENWLRFPKQ</sequence>
<evidence type="ECO:0000313" key="2">
    <source>
        <dbReference type="EMBL" id="KAL0173403.1"/>
    </source>
</evidence>
<dbReference type="Proteomes" id="UP001529510">
    <property type="component" value="Unassembled WGS sequence"/>
</dbReference>
<comment type="caution">
    <text evidence="2">The sequence shown here is derived from an EMBL/GenBank/DDBJ whole genome shotgun (WGS) entry which is preliminary data.</text>
</comment>
<feature type="region of interest" description="Disordered" evidence="1">
    <location>
        <begin position="38"/>
        <end position="68"/>
    </location>
</feature>
<proteinExistence type="predicted"/>
<accession>A0ABD0PJJ6</accession>
<dbReference type="AlphaFoldDB" id="A0ABD0PJJ6"/>
<organism evidence="2 3">
    <name type="scientific">Cirrhinus mrigala</name>
    <name type="common">Mrigala</name>
    <dbReference type="NCBI Taxonomy" id="683832"/>
    <lineage>
        <taxon>Eukaryota</taxon>
        <taxon>Metazoa</taxon>
        <taxon>Chordata</taxon>
        <taxon>Craniata</taxon>
        <taxon>Vertebrata</taxon>
        <taxon>Euteleostomi</taxon>
        <taxon>Actinopterygii</taxon>
        <taxon>Neopterygii</taxon>
        <taxon>Teleostei</taxon>
        <taxon>Ostariophysi</taxon>
        <taxon>Cypriniformes</taxon>
        <taxon>Cyprinidae</taxon>
        <taxon>Labeoninae</taxon>
        <taxon>Labeonini</taxon>
        <taxon>Cirrhinus</taxon>
    </lineage>
</organism>
<gene>
    <name evidence="2" type="ORF">M9458_029371</name>
</gene>
<feature type="non-terminal residue" evidence="2">
    <location>
        <position position="85"/>
    </location>
</feature>
<feature type="non-terminal residue" evidence="2">
    <location>
        <position position="1"/>
    </location>
</feature>
<name>A0ABD0PJJ6_CIRMR</name>
<evidence type="ECO:0000256" key="1">
    <source>
        <dbReference type="SAM" id="MobiDB-lite"/>
    </source>
</evidence>